<dbReference type="SUPFAM" id="SSF51735">
    <property type="entry name" value="NAD(P)-binding Rossmann-fold domains"/>
    <property type="match status" value="1"/>
</dbReference>
<dbReference type="NCBIfam" id="NF006119">
    <property type="entry name" value="PRK08264.1-5"/>
    <property type="match status" value="1"/>
</dbReference>
<comment type="similarity">
    <text evidence="1 3">Belongs to the short-chain dehydrogenases/reductases (SDR) family.</text>
</comment>
<dbReference type="InterPro" id="IPR002347">
    <property type="entry name" value="SDR_fam"/>
</dbReference>
<dbReference type="PRINTS" id="PR00081">
    <property type="entry name" value="GDHRDH"/>
</dbReference>
<evidence type="ECO:0000313" key="4">
    <source>
        <dbReference type="EMBL" id="TWG10987.1"/>
    </source>
</evidence>
<dbReference type="Proteomes" id="UP000319927">
    <property type="component" value="Unassembled WGS sequence"/>
</dbReference>
<dbReference type="Gene3D" id="3.40.50.720">
    <property type="entry name" value="NAD(P)-binding Rossmann-like Domain"/>
    <property type="match status" value="1"/>
</dbReference>
<gene>
    <name evidence="4" type="ORF">FHX75_1575</name>
</gene>
<reference evidence="4 5" key="1">
    <citation type="submission" date="2019-06" db="EMBL/GenBank/DDBJ databases">
        <title>Sequencing the genomes of 1000 actinobacteria strains.</title>
        <authorList>
            <person name="Klenk H.-P."/>
        </authorList>
    </citation>
    <scope>NUCLEOTIDE SEQUENCE [LARGE SCALE GENOMIC DNA]</scope>
    <source>
        <strain evidence="4 5">DSM 102131</strain>
    </source>
</reference>
<name>A0A561VHA2_9ACTN</name>
<comment type="caution">
    <text evidence="4">The sequence shown here is derived from an EMBL/GenBank/DDBJ whole genome shotgun (WGS) entry which is preliminary data.</text>
</comment>
<evidence type="ECO:0000313" key="5">
    <source>
        <dbReference type="Proteomes" id="UP000319927"/>
    </source>
</evidence>
<proteinExistence type="inferred from homology"/>
<evidence type="ECO:0000256" key="3">
    <source>
        <dbReference type="RuleBase" id="RU000363"/>
    </source>
</evidence>
<dbReference type="PANTHER" id="PTHR44169:SF6">
    <property type="entry name" value="NADPH-DEPENDENT 1-ACYLDIHYDROXYACETONE PHOSPHATE REDUCTASE"/>
    <property type="match status" value="1"/>
</dbReference>
<dbReference type="EMBL" id="VIXA01000005">
    <property type="protein sequence ID" value="TWG10987.1"/>
    <property type="molecule type" value="Genomic_DNA"/>
</dbReference>
<dbReference type="RefSeq" id="WP_211364615.1">
    <property type="nucleotide sequence ID" value="NZ_VIXA01000005.1"/>
</dbReference>
<keyword evidence="5" id="KW-1185">Reference proteome</keyword>
<dbReference type="GO" id="GO:0016491">
    <property type="term" value="F:oxidoreductase activity"/>
    <property type="evidence" value="ECO:0007669"/>
    <property type="project" value="UniProtKB-KW"/>
</dbReference>
<protein>
    <submittedName>
        <fullName evidence="4">Short-subunit dehydrogenase</fullName>
    </submittedName>
</protein>
<dbReference type="Pfam" id="PF00106">
    <property type="entry name" value="adh_short"/>
    <property type="match status" value="1"/>
</dbReference>
<keyword evidence="2" id="KW-0560">Oxidoreductase</keyword>
<evidence type="ECO:0000256" key="2">
    <source>
        <dbReference type="ARBA" id="ARBA00023002"/>
    </source>
</evidence>
<evidence type="ECO:0000256" key="1">
    <source>
        <dbReference type="ARBA" id="ARBA00006484"/>
    </source>
</evidence>
<dbReference type="PANTHER" id="PTHR44169">
    <property type="entry name" value="NADPH-DEPENDENT 1-ACYLDIHYDROXYACETONE PHOSPHATE REDUCTASE"/>
    <property type="match status" value="1"/>
</dbReference>
<accession>A0A561VHA2</accession>
<dbReference type="AlphaFoldDB" id="A0A561VHA2"/>
<dbReference type="InterPro" id="IPR036291">
    <property type="entry name" value="NAD(P)-bd_dom_sf"/>
</dbReference>
<dbReference type="PRINTS" id="PR00080">
    <property type="entry name" value="SDRFAMILY"/>
</dbReference>
<sequence>MKIENSVVLVTGGNRGLGKALVDEALARNARKVYAAARDPKTVTNPDAIPLRLDVTDPESIAAAAREAGDVAVLINNAGVTANANLLTGDIGEIRSEFEINFYGPLYVTRAFAPIIVGNGGHLLNVLSVMSWLATGRSYSATKAAFWSMTNGLRLDLAPQGVGVTGLHVGYIDTDLAAHIDAPKISPEDVARQAIDGIENGAFEVLADEVTRKVKRGLSADPSALYPQLATE</sequence>
<organism evidence="4 5">
    <name type="scientific">Micromonospora palomenae</name>
    <dbReference type="NCBI Taxonomy" id="1461247"/>
    <lineage>
        <taxon>Bacteria</taxon>
        <taxon>Bacillati</taxon>
        <taxon>Actinomycetota</taxon>
        <taxon>Actinomycetes</taxon>
        <taxon>Micromonosporales</taxon>
        <taxon>Micromonosporaceae</taxon>
        <taxon>Micromonospora</taxon>
    </lineage>
</organism>